<evidence type="ECO:0000259" key="3">
    <source>
        <dbReference type="Pfam" id="PF24097"/>
    </source>
</evidence>
<evidence type="ECO:0000259" key="2">
    <source>
        <dbReference type="Pfam" id="PF23664"/>
    </source>
</evidence>
<feature type="domain" description="Nucleoporin POM152 N-terminal transmembrane" evidence="3">
    <location>
        <begin position="71"/>
        <end position="155"/>
    </location>
</feature>
<dbReference type="GO" id="GO:0006999">
    <property type="term" value="P:nuclear pore organization"/>
    <property type="evidence" value="ECO:0007669"/>
    <property type="project" value="TreeGrafter"/>
</dbReference>
<dbReference type="Pfam" id="PF24527">
    <property type="entry name" value="Ig-like_Pom152_9"/>
    <property type="match status" value="1"/>
</dbReference>
<dbReference type="InterPro" id="IPR056544">
    <property type="entry name" value="Ig_POM152"/>
</dbReference>
<evidence type="ECO:0008006" key="9">
    <source>
        <dbReference type="Google" id="ProtNLM"/>
    </source>
</evidence>
<feature type="domain" description="Nucleoporin POM152 Ig-like" evidence="4">
    <location>
        <begin position="458"/>
        <end position="562"/>
    </location>
</feature>
<dbReference type="InterPro" id="IPR056543">
    <property type="entry name" value="Ig-like_POM152_9th"/>
</dbReference>
<dbReference type="GO" id="GO:0006606">
    <property type="term" value="P:protein import into nucleus"/>
    <property type="evidence" value="ECO:0007669"/>
    <property type="project" value="TreeGrafter"/>
</dbReference>
<feature type="domain" description="Nucleoporin POM152 ninth Ig-like" evidence="6">
    <location>
        <begin position="1088"/>
        <end position="1165"/>
    </location>
</feature>
<dbReference type="Pfam" id="PF24312">
    <property type="entry name" value="Ig-like_POM152"/>
    <property type="match status" value="3"/>
</dbReference>
<proteinExistence type="predicted"/>
<feature type="compositionally biased region" description="Low complexity" evidence="1">
    <location>
        <begin position="24"/>
        <end position="33"/>
    </location>
</feature>
<dbReference type="InterPro" id="IPR056541">
    <property type="entry name" value="Ig-like_POM152"/>
</dbReference>
<evidence type="ECO:0000259" key="6">
    <source>
        <dbReference type="Pfam" id="PF24527"/>
    </source>
</evidence>
<dbReference type="Pfam" id="PF23664">
    <property type="entry name" value="Ig_Pom152"/>
    <property type="match status" value="2"/>
</dbReference>
<evidence type="ECO:0000313" key="8">
    <source>
        <dbReference type="Proteomes" id="UP001321749"/>
    </source>
</evidence>
<protein>
    <recommendedName>
        <fullName evidence="9">Nucleoporin Pom152</fullName>
    </recommendedName>
</protein>
<feature type="region of interest" description="Disordered" evidence="1">
    <location>
        <begin position="1"/>
        <end position="59"/>
    </location>
</feature>
<dbReference type="GO" id="GO:0017056">
    <property type="term" value="F:structural constituent of nuclear pore"/>
    <property type="evidence" value="ECO:0007669"/>
    <property type="project" value="InterPro"/>
</dbReference>
<feature type="domain" description="Nucleoporin POM152 immunoglobulin-like" evidence="2">
    <location>
        <begin position="566"/>
        <end position="669"/>
    </location>
</feature>
<name>A0AAV9HTN4_9PEZI</name>
<accession>A0AAV9HTN4</accession>
<dbReference type="AlphaFoldDB" id="A0AAV9HTN4"/>
<feature type="domain" description="Nucleoporin POM152 immunoglobulin-like" evidence="2">
    <location>
        <begin position="890"/>
        <end position="978"/>
    </location>
</feature>
<gene>
    <name evidence="7" type="ORF">QBC42DRAFT_50860</name>
</gene>
<dbReference type="Pfam" id="PF24519">
    <property type="entry name" value="Ig-like_Pom152_1"/>
    <property type="match status" value="1"/>
</dbReference>
<evidence type="ECO:0000259" key="4">
    <source>
        <dbReference type="Pfam" id="PF24312"/>
    </source>
</evidence>
<keyword evidence="8" id="KW-1185">Reference proteome</keyword>
<dbReference type="InterPro" id="IPR056540">
    <property type="entry name" value="TMD_POM152"/>
</dbReference>
<reference evidence="7" key="1">
    <citation type="journal article" date="2023" name="Mol. Phylogenet. Evol.">
        <title>Genome-scale phylogeny and comparative genomics of the fungal order Sordariales.</title>
        <authorList>
            <person name="Hensen N."/>
            <person name="Bonometti L."/>
            <person name="Westerberg I."/>
            <person name="Brannstrom I.O."/>
            <person name="Guillou S."/>
            <person name="Cros-Aarteil S."/>
            <person name="Calhoun S."/>
            <person name="Haridas S."/>
            <person name="Kuo A."/>
            <person name="Mondo S."/>
            <person name="Pangilinan J."/>
            <person name="Riley R."/>
            <person name="LaButti K."/>
            <person name="Andreopoulos B."/>
            <person name="Lipzen A."/>
            <person name="Chen C."/>
            <person name="Yan M."/>
            <person name="Daum C."/>
            <person name="Ng V."/>
            <person name="Clum A."/>
            <person name="Steindorff A."/>
            <person name="Ohm R.A."/>
            <person name="Martin F."/>
            <person name="Silar P."/>
            <person name="Natvig D.O."/>
            <person name="Lalanne C."/>
            <person name="Gautier V."/>
            <person name="Ament-Velasquez S.L."/>
            <person name="Kruys A."/>
            <person name="Hutchinson M.I."/>
            <person name="Powell A.J."/>
            <person name="Barry K."/>
            <person name="Miller A.N."/>
            <person name="Grigoriev I.V."/>
            <person name="Debuchy R."/>
            <person name="Gladieux P."/>
            <person name="Hiltunen Thoren M."/>
            <person name="Johannesson H."/>
        </authorList>
    </citation>
    <scope>NUCLEOTIDE SEQUENCE</scope>
    <source>
        <strain evidence="7">PSN324</strain>
    </source>
</reference>
<sequence length="1277" mass="141916">MSSVGAYPQTPVAVRRRVPATAGSSTTTTSSSSQLNKPPQKAPTGSLPVAPQQGGTPPTASAPLIPLNVIDAPTQRLYAFVFYLALCAWKLYDWAGVVEENTESLWLWLKWIGIDLAFLYGLPELRIPWLELSQRFVTTVFVIHAFFDWLLMFNIGLPWQGLILGFVKVFYDRELAISEHNVKLSSILHNQSLIMGRQIINILPEGSAVLNPERHPFCLGGDFKIAPIPMFFNATTPVEVELIRTDLETNDQETIKLSKSQIREIKNKAKRDTQESGHTVVHFDYPAKKAGAYRLGKVLDEYKLEVQRNGPQTFVVPCPKAWVGPATTPGRCVKDLSDLSLQVEGTPPLKIRYSRTINGKDHSFHFQSLQPDGFVSPLIAVRSANLAAYADEDISWARAQRVPLAINESMTDSGDWQYSVDEVQDGFGNIIKYVSPAEDPDGKPKPKHLVQNFVVKERPRVRLNGCDLRNPLKVPKGGSTELPIKFEISGITPDVTAHSLNWQFSPIDTLTESGDHGDVISAGSHNAKNAKDRPKISAPGLYTLKSVSSGGCEGEIQEPSSCLLLNPLEPSVTLRTDEIPDTCAGNSIGLRVDMDLIGTPPFTVNYEVVSNGVSSKERIRIPGLRYQMDLIPRVAGNHKYTFTHISDDIYQSPLKLSGQQYVLEQDVKPQASAFIQSSAKRSACLGDVVAADILLLGDAPFTLEWEIIHDGKRKAQKVTGIQENHFEIKTAPLTQGGEYTLALTSVQDKRKCRNFLQEEMKISVRRQSPRAGFGQIEHKRKTMAVEGATVKLPLRLTGEGPWTVFYTNVNDGPADSPTILQKTIKNDNDFLPVKARGTYMITDVRDNQCPGVVDPKASTFEIDWFSRPEMSVLLSHGVSKTDVGYSLEPVCEGDVSGFEVAMQGTAPFTVEYEITHKPHQGSSARSRRKFDAALRKESIQAETSKAGSYTYKFLSLEDQLYSSDRKFKALVVEQKVNRKPSATFVKPGQTFKYCKSEQGAEDGIPIQLTGVPPFSLEFEIKHQSTAIPEIYKTPTINSNTYEIQIPRHKLRLGTQQVRIRDVKDGSGCHSITPTIGGPSVQIQLFEAPTIYPLETRTDYCVGERISYTLSGTPPFEVWYTFGGLEKKARSDSTNFRRVAESPGEFTIESISDKASECRAPVHVTKTIHPMPAVKISRGREIQVDIHEGGEVEILFEFWGTPPFEFTYTRSTNAKKGQKSQVLETRHDISHENSKVVRASQEGTYEVVAIKDRYCAFSTQALEGLLKKQKGQKKLGYY</sequence>
<organism evidence="7 8">
    <name type="scientific">Cladorrhinum samala</name>
    <dbReference type="NCBI Taxonomy" id="585594"/>
    <lineage>
        <taxon>Eukaryota</taxon>
        <taxon>Fungi</taxon>
        <taxon>Dikarya</taxon>
        <taxon>Ascomycota</taxon>
        <taxon>Pezizomycotina</taxon>
        <taxon>Sordariomycetes</taxon>
        <taxon>Sordariomycetidae</taxon>
        <taxon>Sordariales</taxon>
        <taxon>Podosporaceae</taxon>
        <taxon>Cladorrhinum</taxon>
    </lineage>
</organism>
<dbReference type="InterPro" id="IPR037701">
    <property type="entry name" value="Pom152"/>
</dbReference>
<evidence type="ECO:0000313" key="7">
    <source>
        <dbReference type="EMBL" id="KAK4464260.1"/>
    </source>
</evidence>
<dbReference type="Proteomes" id="UP001321749">
    <property type="component" value="Unassembled WGS sequence"/>
</dbReference>
<feature type="domain" description="Nucleoporin POM152 Ig-like" evidence="4">
    <location>
        <begin position="1179"/>
        <end position="1256"/>
    </location>
</feature>
<evidence type="ECO:0000259" key="5">
    <source>
        <dbReference type="Pfam" id="PF24519"/>
    </source>
</evidence>
<dbReference type="GO" id="GO:0070762">
    <property type="term" value="C:nuclear pore transmembrane ring"/>
    <property type="evidence" value="ECO:0007669"/>
    <property type="project" value="TreeGrafter"/>
</dbReference>
<dbReference type="PANTHER" id="PTHR28206:SF1">
    <property type="entry name" value="NUCLEOPORIN POM152"/>
    <property type="match status" value="1"/>
</dbReference>
<dbReference type="EMBL" id="MU864950">
    <property type="protein sequence ID" value="KAK4464260.1"/>
    <property type="molecule type" value="Genomic_DNA"/>
</dbReference>
<feature type="domain" description="Nucleoporin POM152 Ig-like" evidence="4">
    <location>
        <begin position="769"/>
        <end position="859"/>
    </location>
</feature>
<reference evidence="7" key="2">
    <citation type="submission" date="2023-06" db="EMBL/GenBank/DDBJ databases">
        <authorList>
            <consortium name="Lawrence Berkeley National Laboratory"/>
            <person name="Mondo S.J."/>
            <person name="Hensen N."/>
            <person name="Bonometti L."/>
            <person name="Westerberg I."/>
            <person name="Brannstrom I.O."/>
            <person name="Guillou S."/>
            <person name="Cros-Aarteil S."/>
            <person name="Calhoun S."/>
            <person name="Haridas S."/>
            <person name="Kuo A."/>
            <person name="Pangilinan J."/>
            <person name="Riley R."/>
            <person name="Labutti K."/>
            <person name="Andreopoulos B."/>
            <person name="Lipzen A."/>
            <person name="Chen C."/>
            <person name="Yanf M."/>
            <person name="Daum C."/>
            <person name="Ng V."/>
            <person name="Clum A."/>
            <person name="Steindorff A."/>
            <person name="Ohm R."/>
            <person name="Martin F."/>
            <person name="Silar P."/>
            <person name="Natvig D."/>
            <person name="Lalanne C."/>
            <person name="Gautier V."/>
            <person name="Ament-Velasquez S.L."/>
            <person name="Kruys A."/>
            <person name="Hutchinson M.I."/>
            <person name="Powell A.J."/>
            <person name="Barry K."/>
            <person name="Miller A.N."/>
            <person name="Grigoriev I.V."/>
            <person name="Debuchy R."/>
            <person name="Gladieux P."/>
            <person name="Thoren M.H."/>
            <person name="Johannesson H."/>
        </authorList>
    </citation>
    <scope>NUCLEOTIDE SEQUENCE</scope>
    <source>
        <strain evidence="7">PSN324</strain>
    </source>
</reference>
<dbReference type="InterPro" id="IPR056542">
    <property type="entry name" value="Ig-like_POM152_1st"/>
</dbReference>
<evidence type="ECO:0000256" key="1">
    <source>
        <dbReference type="SAM" id="MobiDB-lite"/>
    </source>
</evidence>
<comment type="caution">
    <text evidence="7">The sequence shown here is derived from an EMBL/GenBank/DDBJ whole genome shotgun (WGS) entry which is preliminary data.</text>
</comment>
<feature type="domain" description="Nucleoporin POM152 first Ig-like" evidence="5">
    <location>
        <begin position="207"/>
        <end position="315"/>
    </location>
</feature>
<dbReference type="Pfam" id="PF24097">
    <property type="entry name" value="TMD_POM152"/>
    <property type="match status" value="1"/>
</dbReference>
<dbReference type="PANTHER" id="PTHR28206">
    <property type="entry name" value="NUCLEOPORIN POM152"/>
    <property type="match status" value="1"/>
</dbReference>